<gene>
    <name evidence="1" type="ORF">X798_05070</name>
</gene>
<dbReference type="Proteomes" id="UP000242913">
    <property type="component" value="Unassembled WGS sequence"/>
</dbReference>
<reference evidence="1 2" key="1">
    <citation type="submission" date="2015-12" db="EMBL/GenBank/DDBJ databases">
        <title>Draft genome of the nematode, Onchocerca flexuosa.</title>
        <authorList>
            <person name="Mitreva M."/>
        </authorList>
    </citation>
    <scope>NUCLEOTIDE SEQUENCE [LARGE SCALE GENOMIC DNA]</scope>
    <source>
        <strain evidence="1">Red Deer</strain>
    </source>
</reference>
<protein>
    <submittedName>
        <fullName evidence="1">Uncharacterized protein</fullName>
    </submittedName>
</protein>
<name>A0A238BRP5_9BILA</name>
<dbReference type="AlphaFoldDB" id="A0A238BRP5"/>
<evidence type="ECO:0000313" key="2">
    <source>
        <dbReference type="Proteomes" id="UP000242913"/>
    </source>
</evidence>
<evidence type="ECO:0000313" key="1">
    <source>
        <dbReference type="EMBL" id="OZC07963.1"/>
    </source>
</evidence>
<accession>A0A238BRP5</accession>
<proteinExistence type="predicted"/>
<organism evidence="1 2">
    <name type="scientific">Onchocerca flexuosa</name>
    <dbReference type="NCBI Taxonomy" id="387005"/>
    <lineage>
        <taxon>Eukaryota</taxon>
        <taxon>Metazoa</taxon>
        <taxon>Ecdysozoa</taxon>
        <taxon>Nematoda</taxon>
        <taxon>Chromadorea</taxon>
        <taxon>Rhabditida</taxon>
        <taxon>Spirurina</taxon>
        <taxon>Spiruromorpha</taxon>
        <taxon>Filarioidea</taxon>
        <taxon>Onchocercidae</taxon>
        <taxon>Onchocerca</taxon>
    </lineage>
</organism>
<keyword evidence="2" id="KW-1185">Reference proteome</keyword>
<dbReference type="EMBL" id="KZ270018">
    <property type="protein sequence ID" value="OZC07963.1"/>
    <property type="molecule type" value="Genomic_DNA"/>
</dbReference>
<dbReference type="OrthoDB" id="5808339at2759"/>
<sequence length="267" mass="30238">MVHVTLYQIFKEADINNMADMELRAFEAHLDTMIDQLSEESTELIIERPRYAHAVMVFASGDEPGELLTASRIKMLDPIYVPVEATTNGHQIFHHYSENTNATSAAESANELNNCAEREDFDLINAMEIYDDDDIEKALRKLEESRSMLDEPVVSRPVNTLMSNSSEFDYASDSSPVRSKTPQKFRNVFLHCFSLICVSKSTFNGNKRRRSIWKEIQVETSVKGAIHLSSYNQSISERYATLKEGKILFPSQLRGKRRTSASPTSAA</sequence>